<comment type="caution">
    <text evidence="1">The sequence shown here is derived from an EMBL/GenBank/DDBJ whole genome shotgun (WGS) entry which is preliminary data.</text>
</comment>
<name>A0ACC2XH28_9TREE</name>
<protein>
    <submittedName>
        <fullName evidence="1">Uncharacterized protein</fullName>
    </submittedName>
</protein>
<accession>A0ACC2XH28</accession>
<sequence length="454" mass="49931">MPRQLTIQAFPTPLKIASLLRFPLQSGSLRLHPLGQNLLARLLTFAPLHSPEFFGLVSNDAEVAVYASADMVLKAVDDLCATQQEMEKWIEVTVDVWKVFQVDGEGMGGQKGESSSDQRSIIYTVTAVLAKAGISCKYQSSYYADFVLVKNEQFAETTELFQSCGWSVEDSDHTPTSQSSAQVSTRSRSPPTPRGYPSRQSTSSLPEASNEWITYYDSPAAAVTIPRRRARPHTADECVGSNEQARRGGGLRSLADCGVKRRSMSNVLDLQKDERLLAHGQELELMSVRDERPSLHKPHIGLESERVEDAILAQHDSEKQQRTVESLMVSEVVSSWSEALVEQLDSLLLDQESESGIDRAEERRPSTPSSVTIDMGADMHRSGSLMYSVFPSCPIRSSASDARFESTSSSAPVGASVSHLSGGAGTGDKESRSRKPNVARRSWQWVTRKECVTD</sequence>
<dbReference type="Proteomes" id="UP001234202">
    <property type="component" value="Unassembled WGS sequence"/>
</dbReference>
<dbReference type="EMBL" id="JASBWV010000014">
    <property type="protein sequence ID" value="KAJ9122701.1"/>
    <property type="molecule type" value="Genomic_DNA"/>
</dbReference>
<organism evidence="1 2">
    <name type="scientific">Naganishia onofrii</name>
    <dbReference type="NCBI Taxonomy" id="1851511"/>
    <lineage>
        <taxon>Eukaryota</taxon>
        <taxon>Fungi</taxon>
        <taxon>Dikarya</taxon>
        <taxon>Basidiomycota</taxon>
        <taxon>Agaricomycotina</taxon>
        <taxon>Tremellomycetes</taxon>
        <taxon>Filobasidiales</taxon>
        <taxon>Filobasidiaceae</taxon>
        <taxon>Naganishia</taxon>
    </lineage>
</organism>
<proteinExistence type="predicted"/>
<evidence type="ECO:0000313" key="2">
    <source>
        <dbReference type="Proteomes" id="UP001234202"/>
    </source>
</evidence>
<keyword evidence="2" id="KW-1185">Reference proteome</keyword>
<reference evidence="1" key="1">
    <citation type="submission" date="2023-04" db="EMBL/GenBank/DDBJ databases">
        <title>Draft Genome sequencing of Naganishia species isolated from polar environments using Oxford Nanopore Technology.</title>
        <authorList>
            <person name="Leo P."/>
            <person name="Venkateswaran K."/>
        </authorList>
    </citation>
    <scope>NUCLEOTIDE SEQUENCE</scope>
    <source>
        <strain evidence="1">DBVPG 5303</strain>
    </source>
</reference>
<evidence type="ECO:0000313" key="1">
    <source>
        <dbReference type="EMBL" id="KAJ9122701.1"/>
    </source>
</evidence>
<gene>
    <name evidence="1" type="ORF">QFC24_004130</name>
</gene>